<evidence type="ECO:0000256" key="12">
    <source>
        <dbReference type="SAM" id="MobiDB-lite"/>
    </source>
</evidence>
<feature type="domain" description="C2H2-type" evidence="13">
    <location>
        <begin position="505"/>
        <end position="532"/>
    </location>
</feature>
<dbReference type="PROSITE" id="PS00028">
    <property type="entry name" value="ZINC_FINGER_C2H2_1"/>
    <property type="match status" value="6"/>
</dbReference>
<dbReference type="GO" id="GO:0010468">
    <property type="term" value="P:regulation of gene expression"/>
    <property type="evidence" value="ECO:0007669"/>
    <property type="project" value="TreeGrafter"/>
</dbReference>
<evidence type="ECO:0000313" key="15">
    <source>
        <dbReference type="Proteomes" id="UP000694548"/>
    </source>
</evidence>
<dbReference type="GeneTree" id="ENSGT01150000286977"/>
<dbReference type="Ensembl" id="ENSNFUT00015004535.1">
    <property type="protein sequence ID" value="ENSNFUP00015004294.1"/>
    <property type="gene ID" value="ENSNFUG00015002162.1"/>
</dbReference>
<dbReference type="SMART" id="SM00355">
    <property type="entry name" value="ZnF_C2H2"/>
    <property type="match status" value="6"/>
</dbReference>
<dbReference type="FunFam" id="3.30.160.60:FF:001158">
    <property type="entry name" value="zinc finger protein 22"/>
    <property type="match status" value="1"/>
</dbReference>
<keyword evidence="3" id="KW-0479">Metal-binding</keyword>
<evidence type="ECO:0000256" key="9">
    <source>
        <dbReference type="ARBA" id="ARBA00023163"/>
    </source>
</evidence>
<protein>
    <submittedName>
        <fullName evidence="14">Zinc finger protein 2 homolog</fullName>
    </submittedName>
</protein>
<evidence type="ECO:0000256" key="11">
    <source>
        <dbReference type="PROSITE-ProRule" id="PRU00042"/>
    </source>
</evidence>
<feature type="region of interest" description="Disordered" evidence="12">
    <location>
        <begin position="192"/>
        <end position="233"/>
    </location>
</feature>
<dbReference type="PROSITE" id="PS50157">
    <property type="entry name" value="ZINC_FINGER_C2H2_2"/>
    <property type="match status" value="6"/>
</dbReference>
<evidence type="ECO:0000256" key="10">
    <source>
        <dbReference type="ARBA" id="ARBA00023242"/>
    </source>
</evidence>
<keyword evidence="6" id="KW-0862">Zinc</keyword>
<reference evidence="14" key="3">
    <citation type="submission" date="2025-09" db="UniProtKB">
        <authorList>
            <consortium name="Ensembl"/>
        </authorList>
    </citation>
    <scope>IDENTIFICATION</scope>
</reference>
<evidence type="ECO:0000259" key="13">
    <source>
        <dbReference type="PROSITE" id="PS50157"/>
    </source>
</evidence>
<keyword evidence="8" id="KW-0238">DNA-binding</keyword>
<dbReference type="PANTHER" id="PTHR16515">
    <property type="entry name" value="PR DOMAIN ZINC FINGER PROTEIN"/>
    <property type="match status" value="1"/>
</dbReference>
<dbReference type="GO" id="GO:0005634">
    <property type="term" value="C:nucleus"/>
    <property type="evidence" value="ECO:0007669"/>
    <property type="project" value="UniProtKB-SubCell"/>
</dbReference>
<feature type="region of interest" description="Disordered" evidence="12">
    <location>
        <begin position="75"/>
        <end position="101"/>
    </location>
</feature>
<keyword evidence="10" id="KW-0539">Nucleus</keyword>
<feature type="domain" description="C2H2-type" evidence="13">
    <location>
        <begin position="477"/>
        <end position="504"/>
    </location>
</feature>
<feature type="compositionally biased region" description="Basic and acidic residues" evidence="12">
    <location>
        <begin position="144"/>
        <end position="155"/>
    </location>
</feature>
<keyword evidence="7" id="KW-0805">Transcription regulation</keyword>
<keyword evidence="15" id="KW-1185">Reference proteome</keyword>
<dbReference type="OrthoDB" id="8424040at2759"/>
<comment type="subcellular location">
    <subcellularLocation>
        <location evidence="1">Nucleus</location>
    </subcellularLocation>
</comment>
<dbReference type="GO" id="GO:0008270">
    <property type="term" value="F:zinc ion binding"/>
    <property type="evidence" value="ECO:0007669"/>
    <property type="project" value="UniProtKB-KW"/>
</dbReference>
<accession>A0A8C6NIT7</accession>
<reference evidence="14" key="2">
    <citation type="submission" date="2025-08" db="UniProtKB">
        <authorList>
            <consortium name="Ensembl"/>
        </authorList>
    </citation>
    <scope>IDENTIFICATION</scope>
</reference>
<evidence type="ECO:0000313" key="14">
    <source>
        <dbReference type="Ensembl" id="ENSNFUP00015004294.1"/>
    </source>
</evidence>
<evidence type="ECO:0000256" key="3">
    <source>
        <dbReference type="ARBA" id="ARBA00022723"/>
    </source>
</evidence>
<dbReference type="InterPro" id="IPR050331">
    <property type="entry name" value="Zinc_finger"/>
</dbReference>
<dbReference type="SUPFAM" id="SSF57667">
    <property type="entry name" value="beta-beta-alpha zinc fingers"/>
    <property type="match status" value="3"/>
</dbReference>
<dbReference type="GO" id="GO:0003677">
    <property type="term" value="F:DNA binding"/>
    <property type="evidence" value="ECO:0007669"/>
    <property type="project" value="UniProtKB-KW"/>
</dbReference>
<evidence type="ECO:0000256" key="2">
    <source>
        <dbReference type="ARBA" id="ARBA00006991"/>
    </source>
</evidence>
<dbReference type="Gene3D" id="3.30.160.60">
    <property type="entry name" value="Classic Zinc Finger"/>
    <property type="match status" value="6"/>
</dbReference>
<feature type="domain" description="C2H2-type" evidence="13">
    <location>
        <begin position="560"/>
        <end position="587"/>
    </location>
</feature>
<evidence type="ECO:0000256" key="5">
    <source>
        <dbReference type="ARBA" id="ARBA00022771"/>
    </source>
</evidence>
<dbReference type="InterPro" id="IPR036236">
    <property type="entry name" value="Znf_C2H2_sf"/>
</dbReference>
<dbReference type="Proteomes" id="UP000694548">
    <property type="component" value="Chromosome sgr04"/>
</dbReference>
<dbReference type="PANTHER" id="PTHR16515:SF49">
    <property type="entry name" value="GASTRULA ZINC FINGER PROTEIN XLCGF49.1-LIKE-RELATED"/>
    <property type="match status" value="1"/>
</dbReference>
<comment type="similarity">
    <text evidence="2">Belongs to the krueppel C2H2-type zinc-finger protein family.</text>
</comment>
<evidence type="ECO:0000256" key="7">
    <source>
        <dbReference type="ARBA" id="ARBA00023015"/>
    </source>
</evidence>
<proteinExistence type="inferred from homology"/>
<feature type="compositionally biased region" description="Basic and acidic residues" evidence="12">
    <location>
        <begin position="398"/>
        <end position="410"/>
    </location>
</feature>
<evidence type="ECO:0000256" key="6">
    <source>
        <dbReference type="ARBA" id="ARBA00022833"/>
    </source>
</evidence>
<feature type="domain" description="C2H2-type" evidence="13">
    <location>
        <begin position="449"/>
        <end position="476"/>
    </location>
</feature>
<dbReference type="FunFam" id="3.30.160.60:FF:000060">
    <property type="entry name" value="zinc finger protein 436"/>
    <property type="match status" value="1"/>
</dbReference>
<organism evidence="14 15">
    <name type="scientific">Nothobranchius furzeri</name>
    <name type="common">Turquoise killifish</name>
    <dbReference type="NCBI Taxonomy" id="105023"/>
    <lineage>
        <taxon>Eukaryota</taxon>
        <taxon>Metazoa</taxon>
        <taxon>Chordata</taxon>
        <taxon>Craniata</taxon>
        <taxon>Vertebrata</taxon>
        <taxon>Euteleostomi</taxon>
        <taxon>Actinopterygii</taxon>
        <taxon>Neopterygii</taxon>
        <taxon>Teleostei</taxon>
        <taxon>Neoteleostei</taxon>
        <taxon>Acanthomorphata</taxon>
        <taxon>Ovalentaria</taxon>
        <taxon>Atherinomorphae</taxon>
        <taxon>Cyprinodontiformes</taxon>
        <taxon>Nothobranchiidae</taxon>
        <taxon>Nothobranchius</taxon>
    </lineage>
</organism>
<feature type="region of interest" description="Disordered" evidence="12">
    <location>
        <begin position="133"/>
        <end position="155"/>
    </location>
</feature>
<feature type="region of interest" description="Disordered" evidence="12">
    <location>
        <begin position="256"/>
        <end position="275"/>
    </location>
</feature>
<keyword evidence="5 11" id="KW-0863">Zinc-finger</keyword>
<evidence type="ECO:0000256" key="1">
    <source>
        <dbReference type="ARBA" id="ARBA00004123"/>
    </source>
</evidence>
<keyword evidence="9" id="KW-0804">Transcription</keyword>
<feature type="compositionally biased region" description="Polar residues" evidence="12">
    <location>
        <begin position="384"/>
        <end position="396"/>
    </location>
</feature>
<evidence type="ECO:0000256" key="8">
    <source>
        <dbReference type="ARBA" id="ARBA00023125"/>
    </source>
</evidence>
<dbReference type="InterPro" id="IPR013087">
    <property type="entry name" value="Znf_C2H2_type"/>
</dbReference>
<dbReference type="FunFam" id="3.30.160.60:FF:000770">
    <property type="entry name" value="zinc finger protein 16"/>
    <property type="match status" value="1"/>
</dbReference>
<feature type="domain" description="C2H2-type" evidence="13">
    <location>
        <begin position="533"/>
        <end position="560"/>
    </location>
</feature>
<dbReference type="Pfam" id="PF00096">
    <property type="entry name" value="zf-C2H2"/>
    <property type="match status" value="6"/>
</dbReference>
<feature type="compositionally biased region" description="Basic and acidic residues" evidence="12">
    <location>
        <begin position="265"/>
        <end position="275"/>
    </location>
</feature>
<gene>
    <name evidence="14" type="primary">LOC107376783</name>
</gene>
<dbReference type="FunFam" id="3.30.160.60:FF:000478">
    <property type="entry name" value="Zinc finger protein 133"/>
    <property type="match status" value="2"/>
</dbReference>
<dbReference type="AlphaFoldDB" id="A0A8C6NIT7"/>
<dbReference type="FunFam" id="3.30.160.60:FF:000912">
    <property type="entry name" value="Zinc finger protein 660"/>
    <property type="match status" value="1"/>
</dbReference>
<evidence type="ECO:0000256" key="4">
    <source>
        <dbReference type="ARBA" id="ARBA00022737"/>
    </source>
</evidence>
<name>A0A8C6NIT7_NOTFU</name>
<feature type="region of interest" description="Disordered" evidence="12">
    <location>
        <begin position="373"/>
        <end position="416"/>
    </location>
</feature>
<feature type="compositionally biased region" description="Polar residues" evidence="12">
    <location>
        <begin position="193"/>
        <end position="208"/>
    </location>
</feature>
<keyword evidence="4" id="KW-0677">Repeat</keyword>
<sequence length="614" mass="71533">MSSSQSLREFIRERLTAAAAEIFSEFEQTIVRYEEEIDRQRRLLEISWKPQINLHRIELPLYYVRRDDEVLTDQQLWNQERTSSLDRDQPEPLQEGPEPPQIKVEQDEMAPLQILEQEELCISQDEKQFALTRETATSLVTPADEERDHDEPEPDRHQLLYSLFPEAEIRAAVPPRSTELPLHYARRDEEVLTEQQLRNQERTSSLDQRQPEPLQEGPEPPQMKVEQDDPEPLQSLEQEELCISQDEEQFVLKQETVTSLVTPADEERDHDEPEPDRHQLLFSLFPEAEIRAAVPPGPTGEGYPELPQHHVWQKEEVLTDQQLSIKEKTSILDQKEPEPPLIKEEQQDLCIHQHVGQFILKQQEVTFMVTSPSEETDCCKPEPNRNQPLCQSSTEAENQDRDGRRNEKLESNSNEVVTQNKICQTKDHRDRVDSQKLVRNKRAHKDKSILCTFCGKSFLYKWHLTRHLRTHSGDKPYPCNTCGKCFSNSGYLTVHMRIHTGEKPYPCKTCGKYFTDRSYLTTHMRIHTGEKPFRCETCGKRFSRNSILTKHMIIHTGEKFPCKACGKRFSDYSYLTKHMRTHTGKKPYSCKACGKGFTSKSQLTIHMRAHTGRV</sequence>
<feature type="domain" description="C2H2-type" evidence="13">
    <location>
        <begin position="588"/>
        <end position="614"/>
    </location>
</feature>
<reference evidence="14" key="1">
    <citation type="submission" date="2014-08" db="EMBL/GenBank/DDBJ databases">
        <authorList>
            <person name="Senf B."/>
            <person name="Petzold A."/>
            <person name="Downie B.R."/>
            <person name="Koch P."/>
            <person name="Platzer M."/>
        </authorList>
    </citation>
    <scope>NUCLEOTIDE SEQUENCE [LARGE SCALE GENOMIC DNA]</scope>
    <source>
        <strain evidence="14">GRZ</strain>
    </source>
</reference>